<name>A0A7J6T8X5_PEROL</name>
<gene>
    <name evidence="2" type="ORF">FOZ62_016757</name>
</gene>
<dbReference type="EMBL" id="JABANM010008957">
    <property type="protein sequence ID" value="KAF4741719.1"/>
    <property type="molecule type" value="Genomic_DNA"/>
</dbReference>
<evidence type="ECO:0000313" key="3">
    <source>
        <dbReference type="Proteomes" id="UP000574390"/>
    </source>
</evidence>
<reference evidence="2 3" key="1">
    <citation type="submission" date="2020-04" db="EMBL/GenBank/DDBJ databases">
        <title>Perkinsus olseni comparative genomics.</title>
        <authorList>
            <person name="Bogema D.R."/>
        </authorList>
    </citation>
    <scope>NUCLEOTIDE SEQUENCE [LARGE SCALE GENOMIC DNA]</scope>
    <source>
        <strain evidence="2">ATCC PRA-205</strain>
    </source>
</reference>
<feature type="non-terminal residue" evidence="2">
    <location>
        <position position="195"/>
    </location>
</feature>
<feature type="non-terminal residue" evidence="2">
    <location>
        <position position="1"/>
    </location>
</feature>
<organism evidence="2 3">
    <name type="scientific">Perkinsus olseni</name>
    <name type="common">Perkinsus atlanticus</name>
    <dbReference type="NCBI Taxonomy" id="32597"/>
    <lineage>
        <taxon>Eukaryota</taxon>
        <taxon>Sar</taxon>
        <taxon>Alveolata</taxon>
        <taxon>Perkinsozoa</taxon>
        <taxon>Perkinsea</taxon>
        <taxon>Perkinsida</taxon>
        <taxon>Perkinsidae</taxon>
        <taxon>Perkinsus</taxon>
    </lineage>
</organism>
<accession>A0A7J6T8X5</accession>
<comment type="caution">
    <text evidence="2">The sequence shown here is derived from an EMBL/GenBank/DDBJ whole genome shotgun (WGS) entry which is preliminary data.</text>
</comment>
<proteinExistence type="predicted"/>
<dbReference type="Proteomes" id="UP000574390">
    <property type="component" value="Unassembled WGS sequence"/>
</dbReference>
<evidence type="ECO:0000256" key="1">
    <source>
        <dbReference type="SAM" id="MobiDB-lite"/>
    </source>
</evidence>
<protein>
    <submittedName>
        <fullName evidence="2">Uncharacterized protein</fullName>
    </submittedName>
</protein>
<feature type="region of interest" description="Disordered" evidence="1">
    <location>
        <begin position="68"/>
        <end position="100"/>
    </location>
</feature>
<evidence type="ECO:0000313" key="2">
    <source>
        <dbReference type="EMBL" id="KAF4741719.1"/>
    </source>
</evidence>
<sequence length="195" mass="21059">CPEEVEASVRALADWLMQAGVTSLREFLTISVRSEACGSSREDALYWLLTIDNLEGVSGRKIRSPMVAQQQRPPSLWGGSEASTEWGFPPQTSGDRSVPETGARQMYRCGSCGGNFPSLPFRVAANALHRSGHHLQQLMSGPISAQLLLPGMCPLRGGSAEDRYRLIRACSQCYQLHLALEDLAEVAKASAAALG</sequence>
<dbReference type="AlphaFoldDB" id="A0A7J6T8X5"/>